<reference evidence="2 3" key="1">
    <citation type="submission" date="2023-01" db="EMBL/GenBank/DDBJ databases">
        <title>Analysis of 21 Apiospora genomes using comparative genomics revels a genus with tremendous synthesis potential of carbohydrate active enzymes and secondary metabolites.</title>
        <authorList>
            <person name="Sorensen T."/>
        </authorList>
    </citation>
    <scope>NUCLEOTIDE SEQUENCE [LARGE SCALE GENOMIC DNA]</scope>
    <source>
        <strain evidence="2 3">CBS 114990</strain>
    </source>
</reference>
<evidence type="ECO:0000313" key="3">
    <source>
        <dbReference type="Proteomes" id="UP001433268"/>
    </source>
</evidence>
<dbReference type="Proteomes" id="UP001433268">
    <property type="component" value="Unassembled WGS sequence"/>
</dbReference>
<feature type="region of interest" description="Disordered" evidence="1">
    <location>
        <begin position="44"/>
        <end position="65"/>
    </location>
</feature>
<dbReference type="GeneID" id="92044790"/>
<feature type="compositionally biased region" description="Polar residues" evidence="1">
    <location>
        <begin position="89"/>
        <end position="98"/>
    </location>
</feature>
<keyword evidence="3" id="KW-1185">Reference proteome</keyword>
<dbReference type="RefSeq" id="XP_066667072.1">
    <property type="nucleotide sequence ID" value="XM_066811730.1"/>
</dbReference>
<proteinExistence type="predicted"/>
<accession>A0ABR1W976</accession>
<evidence type="ECO:0000256" key="1">
    <source>
        <dbReference type="SAM" id="MobiDB-lite"/>
    </source>
</evidence>
<gene>
    <name evidence="2" type="ORF">PG997_007415</name>
</gene>
<protein>
    <submittedName>
        <fullName evidence="2">Uncharacterized protein</fullName>
    </submittedName>
</protein>
<feature type="region of interest" description="Disordered" evidence="1">
    <location>
        <begin position="83"/>
        <end position="150"/>
    </location>
</feature>
<name>A0ABR1W976_9PEZI</name>
<comment type="caution">
    <text evidence="2">The sequence shown here is derived from an EMBL/GenBank/DDBJ whole genome shotgun (WGS) entry which is preliminary data.</text>
</comment>
<feature type="compositionally biased region" description="Low complexity" evidence="1">
    <location>
        <begin position="118"/>
        <end position="150"/>
    </location>
</feature>
<evidence type="ECO:0000313" key="2">
    <source>
        <dbReference type="EMBL" id="KAK8079597.1"/>
    </source>
</evidence>
<dbReference type="EMBL" id="JAQQWN010000006">
    <property type="protein sequence ID" value="KAK8079597.1"/>
    <property type="molecule type" value="Genomic_DNA"/>
</dbReference>
<sequence>MVNVTGQGQDEAARLARSRARMPRINLEYQLPVTKATLAPALKVGNHPSASSVTKKRRTRKAVKKPINPPKCWWYELPLESTKKPASKAPTSPSTATPRGTGKPPSPSHTRTAPAPSPACCGPARASTTTCGATRSSTSTSTSSSTSRSCCTASSRAPLPRWALEHVTHVDLEPRRVTVRCPGRAYSTTSAFQVLVGADDVPATAPDPDLVVAALPQVLPRLQQLRVIFSWHTDAELGVVPVAKHVIRELIAISDLRDRVPGKHHHHNDPSMVPKRDDFTFGFVVAVKFESWRGPSDPQNKGKEVYHKWCVHCFINEYRSKDGPIKKYGGKLRNMLKGVEWCVSTENHRAFRREKLE</sequence>
<feature type="compositionally biased region" description="Basic residues" evidence="1">
    <location>
        <begin position="54"/>
        <end position="64"/>
    </location>
</feature>
<organism evidence="2 3">
    <name type="scientific">Apiospora hydei</name>
    <dbReference type="NCBI Taxonomy" id="1337664"/>
    <lineage>
        <taxon>Eukaryota</taxon>
        <taxon>Fungi</taxon>
        <taxon>Dikarya</taxon>
        <taxon>Ascomycota</taxon>
        <taxon>Pezizomycotina</taxon>
        <taxon>Sordariomycetes</taxon>
        <taxon>Xylariomycetidae</taxon>
        <taxon>Amphisphaeriales</taxon>
        <taxon>Apiosporaceae</taxon>
        <taxon>Apiospora</taxon>
    </lineage>
</organism>